<organism evidence="4 5">
    <name type="scientific">Candida tropicalis (strain ATCC MYA-3404 / T1)</name>
    <name type="common">Yeast</name>
    <dbReference type="NCBI Taxonomy" id="294747"/>
    <lineage>
        <taxon>Eukaryota</taxon>
        <taxon>Fungi</taxon>
        <taxon>Dikarya</taxon>
        <taxon>Ascomycota</taxon>
        <taxon>Saccharomycotina</taxon>
        <taxon>Pichiomycetes</taxon>
        <taxon>Debaryomycetaceae</taxon>
        <taxon>Candida/Lodderomyces clade</taxon>
        <taxon>Candida</taxon>
    </lineage>
</organism>
<dbReference type="RefSeq" id="XP_002548166.1">
    <property type="nucleotide sequence ID" value="XM_002548120.1"/>
</dbReference>
<dbReference type="OrthoDB" id="676979at2759"/>
<dbReference type="SUPFAM" id="SSF52058">
    <property type="entry name" value="L domain-like"/>
    <property type="match status" value="2"/>
</dbReference>
<dbReference type="GO" id="GO:0005737">
    <property type="term" value="C:cytoplasm"/>
    <property type="evidence" value="ECO:0007669"/>
    <property type="project" value="TreeGrafter"/>
</dbReference>
<protein>
    <recommendedName>
        <fullName evidence="3">F-box domain-containing protein</fullName>
    </recommendedName>
</protein>
<dbReference type="HOGENOM" id="CLU_021918_0_0_1"/>
<evidence type="ECO:0000256" key="2">
    <source>
        <dbReference type="ARBA" id="ARBA00022737"/>
    </source>
</evidence>
<dbReference type="Proteomes" id="UP000002037">
    <property type="component" value="Unassembled WGS sequence"/>
</dbReference>
<dbReference type="AlphaFoldDB" id="C5M7U1"/>
<dbReference type="KEGG" id="ctp:CTRG_02463"/>
<keyword evidence="5" id="KW-1185">Reference proteome</keyword>
<keyword evidence="1" id="KW-0433">Leucine-rich repeat</keyword>
<proteinExistence type="predicted"/>
<dbReference type="PROSITE" id="PS50181">
    <property type="entry name" value="FBOX"/>
    <property type="match status" value="1"/>
</dbReference>
<dbReference type="PANTHER" id="PTHR48051:SF1">
    <property type="entry name" value="RAS SUPPRESSOR PROTEIN 1"/>
    <property type="match status" value="1"/>
</dbReference>
<sequence>MSQPSLLSLPDEVITNIFSYLPLRTLNELEKIPAFLPFVTKTIYETVSICDDDEWLGTSVIDTRFRFGIGYEDEKPRKRIPCDDLIDLKPERLACIRNIIFEDPSILLTVFTAKPDILRNVNITILFSDYQRCFRGNELLDFLDKLAKIPCGDVCFKSFCHSLIFTDTSFEIVILPASGAEILQKLKILENLTSLKIESALDSNELEYLPDTLQHLDCRVTHKEEISPVKFDFPKNLVSLKIELRLLRGPPSLFVADISHLEKLEEISCDSIKNFNLPSAIKIIDTVQPINTVYMSTMFPSLKKLYCKDFSLPESICKISSLEWKKIASDPSESFVSTDVLSNKMQKVDKTINVVKFPTNLKKLVIDRSVEQNFSTGLSFQLFSNLPETALNHLAYLELNGITNIKEIGPLPKSLHWLNIKNTTGIDYSELKSLNKLTRLSIRVVTDIAAEFDLPNSLLELEMVDNKLTRVKICAENLRYLGLSGNLFKQLKPEILCIPESVRELRLEGNRIEAIDSSFKFPSGLKYLSISRNRLRTLPKFPEGLIGLSCYSNWLGVTDDIMLFPESLEELDFRANDYEIDFRFEKLSLLKCPNLRKLDFSNIRLERDPRAPTTRISLDDFPRSLTSLSLKDCGADVILGDLSEFTCFKELNLKGNPGSEWFLETVAYEEDDRVNNSDDGMDVAPALPECIEKLWISERYCHPLALKSIVEIMKQRPQFELFHVTE</sequence>
<dbReference type="SMART" id="SM00364">
    <property type="entry name" value="LRR_BAC"/>
    <property type="match status" value="1"/>
</dbReference>
<gene>
    <name evidence="4" type="ORF">CTRG_02463</name>
</gene>
<dbReference type="PANTHER" id="PTHR48051">
    <property type="match status" value="1"/>
</dbReference>
<dbReference type="eggNOG" id="ENOG502RAY5">
    <property type="taxonomic scope" value="Eukaryota"/>
</dbReference>
<dbReference type="GeneID" id="8297581"/>
<evidence type="ECO:0000313" key="4">
    <source>
        <dbReference type="EMBL" id="EER33645.1"/>
    </source>
</evidence>
<keyword evidence="2" id="KW-0677">Repeat</keyword>
<dbReference type="EMBL" id="GG692397">
    <property type="protein sequence ID" value="EER33645.1"/>
    <property type="molecule type" value="Genomic_DNA"/>
</dbReference>
<evidence type="ECO:0000256" key="1">
    <source>
        <dbReference type="ARBA" id="ARBA00022614"/>
    </source>
</evidence>
<name>C5M7U1_CANTT</name>
<accession>C5M7U1</accession>
<evidence type="ECO:0000313" key="5">
    <source>
        <dbReference type="Proteomes" id="UP000002037"/>
    </source>
</evidence>
<dbReference type="Gene3D" id="3.80.10.10">
    <property type="entry name" value="Ribonuclease Inhibitor"/>
    <property type="match status" value="2"/>
</dbReference>
<dbReference type="InterPro" id="IPR001810">
    <property type="entry name" value="F-box_dom"/>
</dbReference>
<dbReference type="InterPro" id="IPR032675">
    <property type="entry name" value="LRR_dom_sf"/>
</dbReference>
<feature type="domain" description="F-box" evidence="3">
    <location>
        <begin position="3"/>
        <end position="32"/>
    </location>
</feature>
<dbReference type="VEuPathDB" id="FungiDB:CTRG_02463"/>
<reference evidence="4 5" key="1">
    <citation type="journal article" date="2009" name="Nature">
        <title>Evolution of pathogenicity and sexual reproduction in eight Candida genomes.</title>
        <authorList>
            <person name="Butler G."/>
            <person name="Rasmussen M.D."/>
            <person name="Lin M.F."/>
            <person name="Santos M.A."/>
            <person name="Sakthikumar S."/>
            <person name="Munro C.A."/>
            <person name="Rheinbay E."/>
            <person name="Grabherr M."/>
            <person name="Forche A."/>
            <person name="Reedy J.L."/>
            <person name="Agrafioti I."/>
            <person name="Arnaud M.B."/>
            <person name="Bates S."/>
            <person name="Brown A.J."/>
            <person name="Brunke S."/>
            <person name="Costanzo M.C."/>
            <person name="Fitzpatrick D.A."/>
            <person name="de Groot P.W."/>
            <person name="Harris D."/>
            <person name="Hoyer L.L."/>
            <person name="Hube B."/>
            <person name="Klis F.M."/>
            <person name="Kodira C."/>
            <person name="Lennard N."/>
            <person name="Logue M.E."/>
            <person name="Martin R."/>
            <person name="Neiman A.M."/>
            <person name="Nikolaou E."/>
            <person name="Quail M.A."/>
            <person name="Quinn J."/>
            <person name="Santos M.C."/>
            <person name="Schmitzberger F.F."/>
            <person name="Sherlock G."/>
            <person name="Shah P."/>
            <person name="Silverstein K.A."/>
            <person name="Skrzypek M.S."/>
            <person name="Soll D."/>
            <person name="Staggs R."/>
            <person name="Stansfield I."/>
            <person name="Stumpf M.P."/>
            <person name="Sudbery P.E."/>
            <person name="Srikantha T."/>
            <person name="Zeng Q."/>
            <person name="Berman J."/>
            <person name="Berriman M."/>
            <person name="Heitman J."/>
            <person name="Gow N.A."/>
            <person name="Lorenz M.C."/>
            <person name="Birren B.W."/>
            <person name="Kellis M."/>
            <person name="Cuomo C.A."/>
        </authorList>
    </citation>
    <scope>NUCLEOTIDE SEQUENCE [LARGE SCALE GENOMIC DNA]</scope>
    <source>
        <strain evidence="5">ATCC MYA-3404 / T1</strain>
    </source>
</reference>
<evidence type="ECO:0000259" key="3">
    <source>
        <dbReference type="PROSITE" id="PS50181"/>
    </source>
</evidence>
<dbReference type="InterPro" id="IPR050216">
    <property type="entry name" value="LRR_domain-containing"/>
</dbReference>